<dbReference type="FunFam" id="3.40.50.20:FF:000001">
    <property type="entry name" value="Carbamoyl-phosphate synthase large chain"/>
    <property type="match status" value="1"/>
</dbReference>
<evidence type="ECO:0000256" key="4">
    <source>
        <dbReference type="ARBA" id="ARBA00022571"/>
    </source>
</evidence>
<dbReference type="PROSITE" id="PS00867">
    <property type="entry name" value="CPSASE_2"/>
    <property type="match status" value="2"/>
</dbReference>
<feature type="region of interest" description="Carboxyphosphate synthetic domain" evidence="16">
    <location>
        <begin position="1"/>
        <end position="401"/>
    </location>
</feature>
<dbReference type="InterPro" id="IPR036897">
    <property type="entry name" value="CarbamoylP_synth_lsu_oligo_sf"/>
</dbReference>
<keyword evidence="12 16" id="KW-0665">Pyrimidine biosynthesis</keyword>
<feature type="binding site" evidence="16">
    <location>
        <position position="833"/>
    </location>
    <ligand>
        <name>Mg(2+)</name>
        <dbReference type="ChEBI" id="CHEBI:18420"/>
        <label>4</label>
    </ligand>
</feature>
<keyword evidence="11" id="KW-0460">Magnesium</keyword>
<dbReference type="InterPro" id="IPR033937">
    <property type="entry name" value="MGS_CPS_CarB"/>
</dbReference>
<dbReference type="SUPFAM" id="SSF56059">
    <property type="entry name" value="Glutathione synthetase ATP-binding domain-like"/>
    <property type="match status" value="2"/>
</dbReference>
<dbReference type="GO" id="GO:0005524">
    <property type="term" value="F:ATP binding"/>
    <property type="evidence" value="ECO:0007669"/>
    <property type="project" value="UniProtKB-UniRule"/>
</dbReference>
<keyword evidence="10 16" id="KW-0067">ATP-binding</keyword>
<feature type="region of interest" description="Disordered" evidence="17">
    <location>
        <begin position="1056"/>
        <end position="1107"/>
    </location>
</feature>
<dbReference type="Gene3D" id="3.40.50.1380">
    <property type="entry name" value="Methylglyoxal synthase-like domain"/>
    <property type="match status" value="1"/>
</dbReference>
<feature type="binding site" evidence="16">
    <location>
        <position position="175"/>
    </location>
    <ligand>
        <name>ATP</name>
        <dbReference type="ChEBI" id="CHEBI:30616"/>
        <label>1</label>
    </ligand>
</feature>
<comment type="similarity">
    <text evidence="3 16">Belongs to the CarB family.</text>
</comment>
<dbReference type="HOGENOM" id="CLU_000513_1_0_9"/>
<dbReference type="KEGG" id="bts:Btus_1338"/>
<feature type="binding site" evidence="16">
    <location>
        <position position="831"/>
    </location>
    <ligand>
        <name>Mg(2+)</name>
        <dbReference type="ChEBI" id="CHEBI:18420"/>
        <label>4</label>
    </ligand>
</feature>
<dbReference type="EMBL" id="CP002017">
    <property type="protein sequence ID" value="ADG06060.1"/>
    <property type="molecule type" value="Genomic_DNA"/>
</dbReference>
<comment type="pathway">
    <text evidence="2 16">Amino-acid biosynthesis; L-arginine biosynthesis; carbamoyl phosphate from bicarbonate: step 1/1.</text>
</comment>
<feature type="binding site" evidence="16">
    <location>
        <position position="176"/>
    </location>
    <ligand>
        <name>ATP</name>
        <dbReference type="ChEBI" id="CHEBI:30616"/>
        <label>1</label>
    </ligand>
</feature>
<feature type="binding site" evidence="16">
    <location>
        <position position="129"/>
    </location>
    <ligand>
        <name>ATP</name>
        <dbReference type="ChEBI" id="CHEBI:30616"/>
        <label>1</label>
    </ligand>
</feature>
<feature type="binding site" evidence="16">
    <location>
        <position position="831"/>
    </location>
    <ligand>
        <name>ATP</name>
        <dbReference type="ChEBI" id="CHEBI:30616"/>
        <label>2</label>
    </ligand>
</feature>
<feature type="domain" description="MGS-like" evidence="19">
    <location>
        <begin position="929"/>
        <end position="1084"/>
    </location>
</feature>
<feature type="binding site" evidence="16">
    <location>
        <position position="831"/>
    </location>
    <ligand>
        <name>Mg(2+)</name>
        <dbReference type="ChEBI" id="CHEBI:18420"/>
        <label>3</label>
    </ligand>
</feature>
<sequence length="1107" mass="120827">MPKRNDIHKILVIGSGPIVIGQAAEFDYAGTQACRALKEEGYEVVLVNSNPATIMTDPHMADRVYIEPLTPETVEAVARRERPDGLLATLGGQTGLNLAVELARRGVLEELCIELLGTPLHAIERAEDREQFRKLMAEIGEPVPESAIVTEVEEALQFADRIGYPVIVRPAYTLGGTGGGLAAGPEELAEVAALGLEASPIRQILVERSVAGFKEIEYEVMRDGRDTCIVVCNMENVDPVGIHTGDSIVVAPSQTLSDQDYQLLRSASLRIIRALGIEGGCNVQFALDPASDRYYVIEVNPRVSRSSALASKATGYPIARVAARIAVGYFLDEIVNPVTGRTYASFEPALDYVVTKIPRWPFDKFSTANRRLGTQMKSTGEVMAIGRTFEASLLKAIRSLEIGVDALDLPGSGELGDEDLRRRLAEADDERIFLVAESMRRGWEDDEIHRLTGIDLFFLDKIRNIVAMEAELAERLTEDRLRQAKVLGLPDTAIARLAGVPLSNVEGWRRDLHLYPSYKIVDTCAAEFEAETPYYYSSWEREDEAPGATGRAVVVLGSGPIRIGQGIEFDYCSVHAVWALQKAGYEAVIVNNNPETVSTDFNTADRLYFEPLHVEDVMHVIRRENPVGVLVQFGGQTAINLAAALAERGVRILGTDLEQIDRAEDREKFDELLADLGLSRPRGRTAWSLEEARRAAQDLGYPLLVRPSYVLGGRAMQIVDQPEELEGYLREAFEAGPDRPVWIDRYIQGTEVEVDAVCDGEDVLIPGIMEHIERAGVHSGDSIAVYPAKSLSPVMKARIVDATERIARALEVKGLINIQFVIRNDELYVLEVNPRSSRTVPFLSKVTGVPMVEAAVRSILGESLRAQGHRPGLVPERQETAVKVPVFSFAKLRRVDVTLGPEMKSTGEVMGRDVSFARALYKGLAGAGIRVPMGGRVVATVADKDKEEAWPILRRLSELGFTLIATKGTADFLERRGVAVTRVRKVEEGSPSILDVVRDGADLVINTMTRGREPRRDGFRIRREAVERGIPCLTSLDTARALVEVLESLRVAVEPLPSGSGEGMVGPGPRAGTAGAGDEAEAEAGQVPVTGGAPEAADVTGTFRDRG</sequence>
<dbReference type="GO" id="GO:0046872">
    <property type="term" value="F:metal ion binding"/>
    <property type="evidence" value="ECO:0007669"/>
    <property type="project" value="UniProtKB-KW"/>
</dbReference>
<feature type="binding site" evidence="16">
    <location>
        <position position="819"/>
    </location>
    <ligand>
        <name>Mn(2+)</name>
        <dbReference type="ChEBI" id="CHEBI:29035"/>
        <label>3</label>
    </ligand>
</feature>
<dbReference type="NCBIfam" id="TIGR01369">
    <property type="entry name" value="CPSaseII_lrg"/>
    <property type="match status" value="1"/>
</dbReference>
<keyword evidence="8 16" id="KW-0677">Repeat</keyword>
<dbReference type="UniPathway" id="UPA00068">
    <property type="reaction ID" value="UER00171"/>
</dbReference>
<dbReference type="InterPro" id="IPR005483">
    <property type="entry name" value="CPSase_dom"/>
</dbReference>
<feature type="region of interest" description="Carbamoyl phosphate synthetic domain" evidence="16">
    <location>
        <begin position="546"/>
        <end position="928"/>
    </location>
</feature>
<dbReference type="SUPFAM" id="SSF48108">
    <property type="entry name" value="Carbamoyl phosphate synthetase, large subunit connection domain"/>
    <property type="match status" value="1"/>
</dbReference>
<feature type="binding site" evidence="16">
    <location>
        <position position="745"/>
    </location>
    <ligand>
        <name>ATP</name>
        <dbReference type="ChEBI" id="CHEBI:30616"/>
        <label>2</label>
    </ligand>
</feature>
<dbReference type="SUPFAM" id="SSF52335">
    <property type="entry name" value="Methylglyoxal synthase-like"/>
    <property type="match status" value="1"/>
</dbReference>
<dbReference type="OrthoDB" id="9804197at2"/>
<dbReference type="GO" id="GO:0044205">
    <property type="term" value="P:'de novo' UMP biosynthetic process"/>
    <property type="evidence" value="ECO:0007669"/>
    <property type="project" value="UniProtKB-UniRule"/>
</dbReference>
<feature type="binding site" evidence="16">
    <location>
        <position position="833"/>
    </location>
    <ligand>
        <name>Mn(2+)</name>
        <dbReference type="ChEBI" id="CHEBI:29035"/>
        <label>4</label>
    </ligand>
</feature>
<dbReference type="EC" id="6.3.4.16" evidence="16"/>
<dbReference type="PROSITE" id="PS00866">
    <property type="entry name" value="CPSASE_1"/>
    <property type="match status" value="2"/>
</dbReference>
<keyword evidence="4 16" id="KW-0055">Arginine biosynthesis</keyword>
<evidence type="ECO:0000256" key="17">
    <source>
        <dbReference type="SAM" id="MobiDB-lite"/>
    </source>
</evidence>
<evidence type="ECO:0000256" key="13">
    <source>
        <dbReference type="ARBA" id="ARBA00023211"/>
    </source>
</evidence>
<dbReference type="InterPro" id="IPR005480">
    <property type="entry name" value="CPSase_lsu_oligo"/>
</dbReference>
<comment type="function">
    <text evidence="16">Large subunit of the glutamine-dependent carbamoyl phosphate synthetase (CPSase). CPSase catalyzes the formation of carbamoyl phosphate from the ammonia moiety of glutamine, carbonate, and phosphate donated by ATP, constituting the first step of 2 biosynthetic pathways, one leading to arginine and/or urea and the other to pyrimidine nucleotides. The large subunit (synthetase) binds the substrates ammonia (free or transferred from glutamine from the small subunit), hydrogencarbonate and ATP and carries out an ATP-coupled ligase reaction, activating hydrogencarbonate by forming carboxy phosphate which reacts with ammonia to form carbamoyl phosphate.</text>
</comment>
<dbReference type="UniPathway" id="UPA00070">
    <property type="reaction ID" value="UER00115"/>
</dbReference>
<comment type="domain">
    <text evidence="16">The large subunit is composed of 2 ATP-grasp domains that are involved in binding the 2 ATP molecules needed for carbamoyl phosphate synthesis. The N-terminal ATP-grasp domain (referred to as the carboxyphosphate synthetic component) catalyzes the ATP-dependent phosphorylation of hydrogencarbonate to carboxyphosphate and the subsequent nucleophilic attack by ammonia to form a carbamate intermediate. The C-terminal ATP-grasp domain (referred to as the carbamoyl phosphate synthetic component) then catalyzes the phosphorylation of carbamate with the second ATP to form the end product carbamoyl phosphate. The reactive and unstable enzyme intermediates are sequentially channeled from one active site to the next through the interior of the protein over a distance of at least 96 A.</text>
</comment>
<feature type="binding site" evidence="16">
    <location>
        <position position="777"/>
    </location>
    <ligand>
        <name>ATP</name>
        <dbReference type="ChEBI" id="CHEBI:30616"/>
        <label>2</label>
    </ligand>
</feature>
<dbReference type="InterPro" id="IPR058047">
    <property type="entry name" value="CPSase_preATP-grasp"/>
</dbReference>
<feature type="binding site" evidence="16">
    <location>
        <position position="169"/>
    </location>
    <ligand>
        <name>ATP</name>
        <dbReference type="ChEBI" id="CHEBI:30616"/>
        <label>1</label>
    </ligand>
</feature>
<dbReference type="SMART" id="SM00851">
    <property type="entry name" value="MGS"/>
    <property type="match status" value="1"/>
</dbReference>
<keyword evidence="21" id="KW-1185">Reference proteome</keyword>
<evidence type="ECO:0000256" key="15">
    <source>
        <dbReference type="ARBA" id="ARBA00048816"/>
    </source>
</evidence>
<evidence type="ECO:0000259" key="18">
    <source>
        <dbReference type="PROSITE" id="PS50975"/>
    </source>
</evidence>
<dbReference type="GO" id="GO:0006526">
    <property type="term" value="P:L-arginine biosynthetic process"/>
    <property type="evidence" value="ECO:0007669"/>
    <property type="project" value="UniProtKB-UniRule"/>
</dbReference>
<accession>D5WY01</accession>
<comment type="caution">
    <text evidence="16">Lacks conserved residue(s) required for the propagation of feature annotation.</text>
</comment>
<dbReference type="InterPro" id="IPR006275">
    <property type="entry name" value="CPSase_lsu"/>
</dbReference>
<keyword evidence="5 16" id="KW-0436">Ligase</keyword>
<feature type="binding site" evidence="16">
    <location>
        <position position="241"/>
    </location>
    <ligand>
        <name>ATP</name>
        <dbReference type="ChEBI" id="CHEBI:30616"/>
        <label>1</label>
    </ligand>
</feature>
<feature type="binding site" evidence="16">
    <location>
        <position position="208"/>
    </location>
    <ligand>
        <name>ATP</name>
        <dbReference type="ChEBI" id="CHEBI:30616"/>
        <label>1</label>
    </ligand>
</feature>
<feature type="binding site" evidence="16">
    <location>
        <position position="298"/>
    </location>
    <ligand>
        <name>ATP</name>
        <dbReference type="ChEBI" id="CHEBI:30616"/>
        <label>1</label>
    </ligand>
</feature>
<evidence type="ECO:0000256" key="14">
    <source>
        <dbReference type="ARBA" id="ARBA00047359"/>
    </source>
</evidence>
<feature type="binding site" evidence="16">
    <location>
        <position position="298"/>
    </location>
    <ligand>
        <name>Mn(2+)</name>
        <dbReference type="ChEBI" id="CHEBI:29035"/>
        <label>1</label>
    </ligand>
</feature>
<evidence type="ECO:0000256" key="6">
    <source>
        <dbReference type="ARBA" id="ARBA00022605"/>
    </source>
</evidence>
<feature type="binding site" evidence="16">
    <location>
        <position position="215"/>
    </location>
    <ligand>
        <name>ATP</name>
        <dbReference type="ChEBI" id="CHEBI:30616"/>
        <label>1</label>
    </ligand>
</feature>
<dbReference type="RefSeq" id="WP_013075350.1">
    <property type="nucleotide sequence ID" value="NC_014098.1"/>
</dbReference>
<dbReference type="CDD" id="cd01424">
    <property type="entry name" value="MGS_CPS_II"/>
    <property type="match status" value="1"/>
</dbReference>
<dbReference type="Gene3D" id="3.40.50.20">
    <property type="match status" value="2"/>
</dbReference>
<feature type="region of interest" description="Allosteric domain" evidence="16">
    <location>
        <begin position="929"/>
        <end position="1107"/>
    </location>
</feature>
<feature type="binding site" evidence="16">
    <location>
        <position position="210"/>
    </location>
    <ligand>
        <name>ATP</name>
        <dbReference type="ChEBI" id="CHEBI:30616"/>
        <label>1</label>
    </ligand>
</feature>
<dbReference type="FunFam" id="1.10.1030.10:FF:000002">
    <property type="entry name" value="Carbamoyl-phosphate synthase large chain"/>
    <property type="match status" value="1"/>
</dbReference>
<dbReference type="InterPro" id="IPR016185">
    <property type="entry name" value="PreATP-grasp_dom_sf"/>
</dbReference>
<evidence type="ECO:0000313" key="20">
    <source>
        <dbReference type="EMBL" id="ADG06060.1"/>
    </source>
</evidence>
<feature type="binding site" evidence="16">
    <location>
        <position position="776"/>
    </location>
    <ligand>
        <name>ATP</name>
        <dbReference type="ChEBI" id="CHEBI:30616"/>
        <label>2</label>
    </ligand>
</feature>
<dbReference type="eggNOG" id="COG0458">
    <property type="taxonomic scope" value="Bacteria"/>
</dbReference>
<dbReference type="SMART" id="SM01096">
    <property type="entry name" value="CPSase_L_D3"/>
    <property type="match status" value="1"/>
</dbReference>
<dbReference type="GO" id="GO:0004088">
    <property type="term" value="F:carbamoyl-phosphate synthase (glutamine-hydrolyzing) activity"/>
    <property type="evidence" value="ECO:0007669"/>
    <property type="project" value="UniProtKB-UniRule"/>
</dbReference>
<dbReference type="NCBIfam" id="NF009455">
    <property type="entry name" value="PRK12815.1"/>
    <property type="match status" value="1"/>
</dbReference>
<feature type="binding site" evidence="16">
    <location>
        <position position="747"/>
    </location>
    <ligand>
        <name>ATP</name>
        <dbReference type="ChEBI" id="CHEBI:30616"/>
        <label>2</label>
    </ligand>
</feature>
<dbReference type="FunFam" id="3.30.470.20:FF:000026">
    <property type="entry name" value="Carbamoyl-phosphate synthase large chain"/>
    <property type="match status" value="1"/>
</dbReference>
<proteinExistence type="inferred from homology"/>
<dbReference type="Pfam" id="PF02787">
    <property type="entry name" value="CPSase_L_D3"/>
    <property type="match status" value="1"/>
</dbReference>
<comment type="cofactor">
    <cofactor evidence="16">
        <name>Mg(2+)</name>
        <dbReference type="ChEBI" id="CHEBI:18420"/>
    </cofactor>
    <cofactor evidence="16">
        <name>Mn(2+)</name>
        <dbReference type="ChEBI" id="CHEBI:29035"/>
    </cofactor>
    <text evidence="16">Binds 4 Mg(2+) or Mn(2+) ions per subunit.</text>
</comment>
<feature type="binding site" evidence="16">
    <location>
        <position position="831"/>
    </location>
    <ligand>
        <name>Mn(2+)</name>
        <dbReference type="ChEBI" id="CHEBI:29035"/>
        <label>3</label>
    </ligand>
</feature>
<feature type="domain" description="ATP-grasp" evidence="18">
    <location>
        <begin position="133"/>
        <end position="327"/>
    </location>
</feature>
<feature type="binding site" evidence="16">
    <location>
        <position position="706"/>
    </location>
    <ligand>
        <name>ATP</name>
        <dbReference type="ChEBI" id="CHEBI:30616"/>
        <label>2</label>
    </ligand>
</feature>
<feature type="binding site" evidence="16">
    <location>
        <position position="284"/>
    </location>
    <ligand>
        <name>Mg(2+)</name>
        <dbReference type="ChEBI" id="CHEBI:18420"/>
        <label>1</label>
    </ligand>
</feature>
<dbReference type="PROSITE" id="PS50975">
    <property type="entry name" value="ATP_GRASP"/>
    <property type="match status" value="2"/>
</dbReference>
<evidence type="ECO:0000256" key="5">
    <source>
        <dbReference type="ARBA" id="ARBA00022598"/>
    </source>
</evidence>
<dbReference type="STRING" id="562970.Btus_1338"/>
<evidence type="ECO:0000256" key="8">
    <source>
        <dbReference type="ARBA" id="ARBA00022737"/>
    </source>
</evidence>
<dbReference type="InterPro" id="IPR036914">
    <property type="entry name" value="MGS-like_dom_sf"/>
</dbReference>
<dbReference type="GO" id="GO:0004087">
    <property type="term" value="F:carbamoyl-phosphate synthase (ammonia) activity"/>
    <property type="evidence" value="ECO:0007669"/>
    <property type="project" value="UniProtKB-EC"/>
</dbReference>
<evidence type="ECO:0000256" key="1">
    <source>
        <dbReference type="ARBA" id="ARBA00001936"/>
    </source>
</evidence>
<feature type="binding site" evidence="16">
    <location>
        <position position="298"/>
    </location>
    <ligand>
        <name>Mg(2+)</name>
        <dbReference type="ChEBI" id="CHEBI:18420"/>
        <label>1</label>
    </ligand>
</feature>
<comment type="cofactor">
    <cofactor evidence="1">
        <name>Mn(2+)</name>
        <dbReference type="ChEBI" id="CHEBI:29035"/>
    </cofactor>
</comment>
<evidence type="ECO:0000256" key="3">
    <source>
        <dbReference type="ARBA" id="ARBA00009799"/>
    </source>
</evidence>
<dbReference type="InterPro" id="IPR011607">
    <property type="entry name" value="MGS-like_dom"/>
</dbReference>
<feature type="binding site" evidence="16">
    <location>
        <position position="819"/>
    </location>
    <ligand>
        <name>Mg(2+)</name>
        <dbReference type="ChEBI" id="CHEBI:18420"/>
        <label>3</label>
    </ligand>
</feature>
<dbReference type="GO" id="GO:0005737">
    <property type="term" value="C:cytoplasm"/>
    <property type="evidence" value="ECO:0007669"/>
    <property type="project" value="TreeGrafter"/>
</dbReference>
<name>D5WY01_KYRT2</name>
<dbReference type="PANTHER" id="PTHR11405">
    <property type="entry name" value="CARBAMOYLTRANSFERASE FAMILY MEMBER"/>
    <property type="match status" value="1"/>
</dbReference>
<keyword evidence="9 16" id="KW-0547">Nucleotide-binding</keyword>
<dbReference type="Pfam" id="PF02786">
    <property type="entry name" value="CPSase_L_D2"/>
    <property type="match status" value="2"/>
</dbReference>
<dbReference type="Pfam" id="PF02142">
    <property type="entry name" value="MGS"/>
    <property type="match status" value="1"/>
</dbReference>
<dbReference type="Gene3D" id="1.10.1030.10">
    <property type="entry name" value="Carbamoyl-phosphate synthetase, large subunit oligomerisation domain"/>
    <property type="match status" value="1"/>
</dbReference>
<dbReference type="InterPro" id="IPR011761">
    <property type="entry name" value="ATP-grasp"/>
</dbReference>
<dbReference type="FunFam" id="3.40.50.20:FF:000002">
    <property type="entry name" value="Carbamoyl-phosphate synthase large chain"/>
    <property type="match status" value="1"/>
</dbReference>
<dbReference type="HAMAP" id="MF_01210_A">
    <property type="entry name" value="CPSase_L_chain_A"/>
    <property type="match status" value="1"/>
</dbReference>
<feature type="binding site" evidence="16">
    <location>
        <position position="243"/>
    </location>
    <ligand>
        <name>ATP</name>
        <dbReference type="ChEBI" id="CHEBI:30616"/>
        <label>1</label>
    </ligand>
</feature>
<dbReference type="SMART" id="SM01209">
    <property type="entry name" value="GARS_A"/>
    <property type="match status" value="1"/>
</dbReference>
<keyword evidence="13" id="KW-0464">Manganese</keyword>
<evidence type="ECO:0000256" key="16">
    <source>
        <dbReference type="HAMAP-Rule" id="MF_01210"/>
    </source>
</evidence>
<feature type="binding site" evidence="16">
    <location>
        <position position="779"/>
    </location>
    <ligand>
        <name>ATP</name>
        <dbReference type="ChEBI" id="CHEBI:30616"/>
        <label>2</label>
    </ligand>
</feature>
<dbReference type="AlphaFoldDB" id="D5WY01"/>
<evidence type="ECO:0000256" key="9">
    <source>
        <dbReference type="ARBA" id="ARBA00022741"/>
    </source>
</evidence>
<evidence type="ECO:0000256" key="12">
    <source>
        <dbReference type="ARBA" id="ARBA00022975"/>
    </source>
</evidence>
<gene>
    <name evidence="16" type="primary">carB</name>
    <name evidence="20" type="ordered locus">Btus_1338</name>
</gene>
<keyword evidence="6 16" id="KW-0028">Amino-acid biosynthesis</keyword>
<feature type="binding site" evidence="16">
    <location>
        <position position="284"/>
    </location>
    <ligand>
        <name>ATP</name>
        <dbReference type="ChEBI" id="CHEBI:30616"/>
        <label>1</label>
    </ligand>
</feature>
<feature type="binding site" evidence="16">
    <location>
        <position position="284"/>
    </location>
    <ligand>
        <name>Mn(2+)</name>
        <dbReference type="ChEBI" id="CHEBI:29035"/>
        <label>1</label>
    </ligand>
</feature>
<dbReference type="PANTHER" id="PTHR11405:SF53">
    <property type="entry name" value="CARBAMOYL-PHOSPHATE SYNTHASE [AMMONIA], MITOCHONDRIAL"/>
    <property type="match status" value="1"/>
</dbReference>
<dbReference type="NCBIfam" id="NF003671">
    <property type="entry name" value="PRK05294.1"/>
    <property type="match status" value="1"/>
</dbReference>
<evidence type="ECO:0000256" key="7">
    <source>
        <dbReference type="ARBA" id="ARBA00022723"/>
    </source>
</evidence>
<feature type="binding site" evidence="16">
    <location>
        <position position="242"/>
    </location>
    <ligand>
        <name>ATP</name>
        <dbReference type="ChEBI" id="CHEBI:30616"/>
        <label>1</label>
    </ligand>
</feature>
<comment type="subunit">
    <text evidence="16">Composed of two chains; the small (or glutamine) chain promotes the hydrolysis of glutamine to ammonia, which is used by the large (or ammonia) chain to synthesize carbamoyl phosphate. Tetramer of heterodimers (alpha,beta)4.</text>
</comment>
<feature type="compositionally biased region" description="Low complexity" evidence="17">
    <location>
        <begin position="1067"/>
        <end position="1077"/>
    </location>
</feature>
<feature type="binding site" evidence="16">
    <location>
        <position position="751"/>
    </location>
    <ligand>
        <name>ATP</name>
        <dbReference type="ChEBI" id="CHEBI:30616"/>
        <label>2</label>
    </ligand>
</feature>
<evidence type="ECO:0000256" key="10">
    <source>
        <dbReference type="ARBA" id="ARBA00022840"/>
    </source>
</evidence>
<evidence type="ECO:0000313" key="21">
    <source>
        <dbReference type="Proteomes" id="UP000002368"/>
    </source>
</evidence>
<dbReference type="HAMAP" id="MF_01210_B">
    <property type="entry name" value="CPSase_L_chain_B"/>
    <property type="match status" value="1"/>
</dbReference>
<dbReference type="PRINTS" id="PR00098">
    <property type="entry name" value="CPSASE"/>
</dbReference>
<dbReference type="Gene3D" id="3.30.470.20">
    <property type="entry name" value="ATP-grasp fold, B domain"/>
    <property type="match status" value="2"/>
</dbReference>
<dbReference type="Pfam" id="PF25596">
    <property type="entry name" value="CPSase_L_D1"/>
    <property type="match status" value="2"/>
</dbReference>
<feature type="binding site" evidence="16">
    <location>
        <position position="778"/>
    </location>
    <ligand>
        <name>ATP</name>
        <dbReference type="ChEBI" id="CHEBI:30616"/>
        <label>2</label>
    </ligand>
</feature>
<feature type="binding site" evidence="16">
    <location>
        <position position="831"/>
    </location>
    <ligand>
        <name>Mn(2+)</name>
        <dbReference type="ChEBI" id="CHEBI:29035"/>
        <label>4</label>
    </ligand>
</feature>
<evidence type="ECO:0000256" key="2">
    <source>
        <dbReference type="ARBA" id="ARBA00005077"/>
    </source>
</evidence>
<comment type="pathway">
    <text evidence="16">Pyrimidine metabolism; UMP biosynthesis via de novo pathway; (S)-dihydroorotate from bicarbonate: step 1/3.</text>
</comment>
<keyword evidence="7" id="KW-0479">Metal-binding</keyword>
<feature type="binding site" evidence="16">
    <location>
        <position position="298"/>
    </location>
    <ligand>
        <name>Mn(2+)</name>
        <dbReference type="ChEBI" id="CHEBI:29035"/>
        <label>2</label>
    </ligand>
</feature>
<dbReference type="FunFam" id="3.30.470.20:FF:000001">
    <property type="entry name" value="Carbamoyl-phosphate synthase large chain"/>
    <property type="match status" value="1"/>
</dbReference>
<evidence type="ECO:0000256" key="11">
    <source>
        <dbReference type="ARBA" id="ARBA00022842"/>
    </source>
</evidence>
<feature type="binding site" evidence="16">
    <location>
        <position position="300"/>
    </location>
    <ligand>
        <name>Mg(2+)</name>
        <dbReference type="ChEBI" id="CHEBI:18420"/>
        <label>2</label>
    </ligand>
</feature>
<reference evidence="20 21" key="1">
    <citation type="journal article" date="2011" name="Stand. Genomic Sci.">
        <title>Complete genome sequence of the thermophilic, hydrogen-oxidizing Bacillus tusciae type strain (T2) and reclassification in the new genus, Kyrpidia gen. nov. as Kyrpidia tusciae comb. nov. and emendation of the family Alicyclobacillaceae da Costa and Rainey, 2010.</title>
        <authorList>
            <person name="Klenk H.P."/>
            <person name="Lapidus A."/>
            <person name="Chertkov O."/>
            <person name="Copeland A."/>
            <person name="Del Rio T.G."/>
            <person name="Nolan M."/>
            <person name="Lucas S."/>
            <person name="Chen F."/>
            <person name="Tice H."/>
            <person name="Cheng J.F."/>
            <person name="Han C."/>
            <person name="Bruce D."/>
            <person name="Goodwin L."/>
            <person name="Pitluck S."/>
            <person name="Pati A."/>
            <person name="Ivanova N."/>
            <person name="Mavromatis K."/>
            <person name="Daum C."/>
            <person name="Chen A."/>
            <person name="Palaniappan K."/>
            <person name="Chang Y.J."/>
            <person name="Land M."/>
            <person name="Hauser L."/>
            <person name="Jeffries C.D."/>
            <person name="Detter J.C."/>
            <person name="Rohde M."/>
            <person name="Abt B."/>
            <person name="Pukall R."/>
            <person name="Goker M."/>
            <person name="Bristow J."/>
            <person name="Markowitz V."/>
            <person name="Hugenholtz P."/>
            <person name="Eisen J.A."/>
        </authorList>
    </citation>
    <scope>NUCLEOTIDE SEQUENCE [LARGE SCALE GENOMIC DNA]</scope>
    <source>
        <strain evidence="20 21">DSM 2912</strain>
    </source>
</reference>
<feature type="binding site" evidence="16">
    <location>
        <position position="298"/>
    </location>
    <ligand>
        <name>Mg(2+)</name>
        <dbReference type="ChEBI" id="CHEBI:18420"/>
        <label>2</label>
    </ligand>
</feature>
<dbReference type="Proteomes" id="UP000002368">
    <property type="component" value="Chromosome"/>
</dbReference>
<dbReference type="EC" id="6.3.5.5" evidence="16"/>
<comment type="catalytic activity">
    <reaction evidence="14 16">
        <text>hydrogencarbonate + NH4(+) + 2 ATP = carbamoyl phosphate + 2 ADP + phosphate + 2 H(+)</text>
        <dbReference type="Rhea" id="RHEA:18029"/>
        <dbReference type="ChEBI" id="CHEBI:15378"/>
        <dbReference type="ChEBI" id="CHEBI:17544"/>
        <dbReference type="ChEBI" id="CHEBI:28938"/>
        <dbReference type="ChEBI" id="CHEBI:30616"/>
        <dbReference type="ChEBI" id="CHEBI:43474"/>
        <dbReference type="ChEBI" id="CHEBI:58228"/>
        <dbReference type="ChEBI" id="CHEBI:456216"/>
        <dbReference type="EC" id="6.3.4.16"/>
    </reaction>
</comment>
<organism evidence="20 21">
    <name type="scientific">Kyrpidia tusciae (strain DSM 2912 / NBRC 15312 / T2)</name>
    <name type="common">Bacillus tusciae</name>
    <dbReference type="NCBI Taxonomy" id="562970"/>
    <lineage>
        <taxon>Bacteria</taxon>
        <taxon>Bacillati</taxon>
        <taxon>Bacillota</taxon>
        <taxon>Bacilli</taxon>
        <taxon>Bacillales</taxon>
        <taxon>Alicyclobacillaceae</taxon>
        <taxon>Kyrpidia</taxon>
    </lineage>
</organism>
<dbReference type="SUPFAM" id="SSF52440">
    <property type="entry name" value="PreATP-grasp domain"/>
    <property type="match status" value="2"/>
</dbReference>
<dbReference type="PROSITE" id="PS51855">
    <property type="entry name" value="MGS"/>
    <property type="match status" value="1"/>
</dbReference>
<dbReference type="GO" id="GO:0006541">
    <property type="term" value="P:glutamine metabolic process"/>
    <property type="evidence" value="ECO:0007669"/>
    <property type="project" value="TreeGrafter"/>
</dbReference>
<comment type="catalytic activity">
    <reaction evidence="15 16">
        <text>hydrogencarbonate + L-glutamine + 2 ATP + H2O = carbamoyl phosphate + L-glutamate + 2 ADP + phosphate + 2 H(+)</text>
        <dbReference type="Rhea" id="RHEA:18633"/>
        <dbReference type="ChEBI" id="CHEBI:15377"/>
        <dbReference type="ChEBI" id="CHEBI:15378"/>
        <dbReference type="ChEBI" id="CHEBI:17544"/>
        <dbReference type="ChEBI" id="CHEBI:29985"/>
        <dbReference type="ChEBI" id="CHEBI:30616"/>
        <dbReference type="ChEBI" id="CHEBI:43474"/>
        <dbReference type="ChEBI" id="CHEBI:58228"/>
        <dbReference type="ChEBI" id="CHEBI:58359"/>
        <dbReference type="ChEBI" id="CHEBI:456216"/>
        <dbReference type="EC" id="6.3.5.5"/>
    </reaction>
</comment>
<protein>
    <recommendedName>
        <fullName evidence="16">Carbamoyl phosphate synthase large chain</fullName>
        <ecNumber evidence="16">6.3.4.16</ecNumber>
        <ecNumber evidence="16">6.3.5.5</ecNumber>
    </recommendedName>
    <alternativeName>
        <fullName evidence="16">Carbamoyl phosphate synthetase ammonia chain</fullName>
    </alternativeName>
</protein>
<evidence type="ECO:0000259" key="19">
    <source>
        <dbReference type="PROSITE" id="PS51855"/>
    </source>
</evidence>
<feature type="binding site" evidence="16">
    <location>
        <position position="300"/>
    </location>
    <ligand>
        <name>Mn(2+)</name>
        <dbReference type="ChEBI" id="CHEBI:29035"/>
        <label>2</label>
    </ligand>
</feature>
<dbReference type="InterPro" id="IPR005479">
    <property type="entry name" value="CPAse_ATP-bd"/>
</dbReference>
<feature type="domain" description="ATP-grasp" evidence="18">
    <location>
        <begin position="670"/>
        <end position="860"/>
    </location>
</feature>
<feature type="binding site" evidence="16">
    <location>
        <position position="819"/>
    </location>
    <ligand>
        <name>ATP</name>
        <dbReference type="ChEBI" id="CHEBI:30616"/>
        <label>2</label>
    </ligand>
</feature>